<protein>
    <submittedName>
        <fullName evidence="1">Uncharacterized protein</fullName>
    </submittedName>
</protein>
<dbReference type="Proteomes" id="UP001629235">
    <property type="component" value="Unassembled WGS sequence"/>
</dbReference>
<dbReference type="EMBL" id="JAQQDW010000109">
    <property type="protein sequence ID" value="MFM0108251.1"/>
    <property type="molecule type" value="Genomic_DNA"/>
</dbReference>
<comment type="caution">
    <text evidence="1">The sequence shown here is derived from an EMBL/GenBank/DDBJ whole genome shotgun (WGS) entry which is preliminary data.</text>
</comment>
<reference evidence="1 2" key="1">
    <citation type="journal article" date="2024" name="Chem. Sci.">
        <title>Discovery of megapolipeptins by genome mining of a Burkholderiales bacteria collection.</title>
        <authorList>
            <person name="Paulo B.S."/>
            <person name="Recchia M.J.J."/>
            <person name="Lee S."/>
            <person name="Fergusson C.H."/>
            <person name="Romanowski S.B."/>
            <person name="Hernandez A."/>
            <person name="Krull N."/>
            <person name="Liu D.Y."/>
            <person name="Cavanagh H."/>
            <person name="Bos A."/>
            <person name="Gray C.A."/>
            <person name="Murphy B.T."/>
            <person name="Linington R.G."/>
            <person name="Eustaquio A.S."/>
        </authorList>
    </citation>
    <scope>NUCLEOTIDE SEQUENCE [LARGE SCALE GENOMIC DNA]</scope>
    <source>
        <strain evidence="1 2">RL18-126-BIB-B</strain>
    </source>
</reference>
<proteinExistence type="predicted"/>
<keyword evidence="2" id="KW-1185">Reference proteome</keyword>
<accession>A0ACC7NRZ8</accession>
<evidence type="ECO:0000313" key="1">
    <source>
        <dbReference type="EMBL" id="MFM0108251.1"/>
    </source>
</evidence>
<name>A0ACC7NRZ8_9BURK</name>
<gene>
    <name evidence="1" type="ORF">PQR01_33640</name>
</gene>
<sequence length="208" mass="22928">MTVAQSHPATVSQLPMKRRLLLAVFLAFTTGKTIAASSGTADMHAGRIPETRRQPSDIKGVDWIASYESGPLRIVYQAETGCGAPLDDPYVIEHGADKGLVFLKDQHDRRVNQYSVPGTRIRAIVHVKYEMTVLDRADLVFTDLPGQNLVLVHTTIENAGIFTSSDIYPLAYRHGKVIDSHHLIDNPSLAKMVTMGASLYRDVVRPAH</sequence>
<evidence type="ECO:0000313" key="2">
    <source>
        <dbReference type="Proteomes" id="UP001629235"/>
    </source>
</evidence>
<organism evidence="1 2">
    <name type="scientific">Paraburkholderia rhynchosiae</name>
    <dbReference type="NCBI Taxonomy" id="487049"/>
    <lineage>
        <taxon>Bacteria</taxon>
        <taxon>Pseudomonadati</taxon>
        <taxon>Pseudomonadota</taxon>
        <taxon>Betaproteobacteria</taxon>
        <taxon>Burkholderiales</taxon>
        <taxon>Burkholderiaceae</taxon>
        <taxon>Paraburkholderia</taxon>
    </lineage>
</organism>